<organism evidence="1 2">
    <name type="scientific">Nostoc minutum NIES-26</name>
    <dbReference type="NCBI Taxonomy" id="1844469"/>
    <lineage>
        <taxon>Bacteria</taxon>
        <taxon>Bacillati</taxon>
        <taxon>Cyanobacteriota</taxon>
        <taxon>Cyanophyceae</taxon>
        <taxon>Nostocales</taxon>
        <taxon>Nostocaceae</taxon>
        <taxon>Nostoc</taxon>
    </lineage>
</organism>
<dbReference type="AlphaFoldDB" id="A0A367RKE2"/>
<protein>
    <submittedName>
        <fullName evidence="1">Uncharacterized protein</fullName>
    </submittedName>
</protein>
<reference evidence="1" key="1">
    <citation type="submission" date="2016-04" db="EMBL/GenBank/DDBJ databases">
        <authorList>
            <person name="Tabuchi Yagui T.R."/>
        </authorList>
    </citation>
    <scope>NUCLEOTIDE SEQUENCE [LARGE SCALE GENOMIC DNA]</scope>
    <source>
        <strain evidence="1">NIES-26</strain>
    </source>
</reference>
<dbReference type="EMBL" id="LXQD01000131">
    <property type="protein sequence ID" value="RCJ37018.1"/>
    <property type="molecule type" value="Genomic_DNA"/>
</dbReference>
<evidence type="ECO:0000313" key="1">
    <source>
        <dbReference type="EMBL" id="RCJ37018.1"/>
    </source>
</evidence>
<sequence length="93" mass="10428">MTEERQVLYFDLIDQLLKCPNGQEPEVLEAQPELIDAGFVETMLQVATAFAHQGNQDGAQFLFFVARELAKQLGLYPEVPNSEDVNSEVANKE</sequence>
<dbReference type="Proteomes" id="UP000252107">
    <property type="component" value="Unassembled WGS sequence"/>
</dbReference>
<evidence type="ECO:0000313" key="2">
    <source>
        <dbReference type="Proteomes" id="UP000252107"/>
    </source>
</evidence>
<accession>A0A367RKE2</accession>
<comment type="caution">
    <text evidence="1">The sequence shown here is derived from an EMBL/GenBank/DDBJ whole genome shotgun (WGS) entry which is preliminary data.</text>
</comment>
<name>A0A367RKE2_9NOSO</name>
<keyword evidence="2" id="KW-1185">Reference proteome</keyword>
<gene>
    <name evidence="1" type="ORF">A6770_15475</name>
</gene>
<proteinExistence type="predicted"/>